<feature type="region of interest" description="Disordered" evidence="1">
    <location>
        <begin position="60"/>
        <end position="100"/>
    </location>
</feature>
<dbReference type="Proteomes" id="UP000479710">
    <property type="component" value="Unassembled WGS sequence"/>
</dbReference>
<dbReference type="PANTHER" id="PTHR22938:SF11">
    <property type="entry name" value="OS01G0251200 PROTEIN"/>
    <property type="match status" value="1"/>
</dbReference>
<comment type="caution">
    <text evidence="2">The sequence shown here is derived from an EMBL/GenBank/DDBJ whole genome shotgun (WGS) entry which is preliminary data.</text>
</comment>
<dbReference type="OrthoDB" id="3838338at2759"/>
<organism evidence="2 3">
    <name type="scientific">Oryza meyeriana var. granulata</name>
    <dbReference type="NCBI Taxonomy" id="110450"/>
    <lineage>
        <taxon>Eukaryota</taxon>
        <taxon>Viridiplantae</taxon>
        <taxon>Streptophyta</taxon>
        <taxon>Embryophyta</taxon>
        <taxon>Tracheophyta</taxon>
        <taxon>Spermatophyta</taxon>
        <taxon>Magnoliopsida</taxon>
        <taxon>Liliopsida</taxon>
        <taxon>Poales</taxon>
        <taxon>Poaceae</taxon>
        <taxon>BOP clade</taxon>
        <taxon>Oryzoideae</taxon>
        <taxon>Oryzeae</taxon>
        <taxon>Oryzinae</taxon>
        <taxon>Oryza</taxon>
        <taxon>Oryza meyeriana</taxon>
    </lineage>
</organism>
<dbReference type="GO" id="GO:0072344">
    <property type="term" value="P:rescue of stalled ribosome"/>
    <property type="evidence" value="ECO:0007669"/>
    <property type="project" value="InterPro"/>
</dbReference>
<evidence type="ECO:0000256" key="1">
    <source>
        <dbReference type="SAM" id="MobiDB-lite"/>
    </source>
</evidence>
<dbReference type="GO" id="GO:0016567">
    <property type="term" value="P:protein ubiquitination"/>
    <property type="evidence" value="ECO:0007669"/>
    <property type="project" value="TreeGrafter"/>
</dbReference>
<protein>
    <submittedName>
        <fullName evidence="2">Uncharacterized protein</fullName>
    </submittedName>
</protein>
<feature type="compositionally biased region" description="Basic residues" evidence="1">
    <location>
        <begin position="68"/>
        <end position="78"/>
    </location>
</feature>
<proteinExistence type="predicted"/>
<reference evidence="2 3" key="1">
    <citation type="submission" date="2019-11" db="EMBL/GenBank/DDBJ databases">
        <title>Whole genome sequence of Oryza granulata.</title>
        <authorList>
            <person name="Li W."/>
        </authorList>
    </citation>
    <scope>NUCLEOTIDE SEQUENCE [LARGE SCALE GENOMIC DNA]</scope>
    <source>
        <strain evidence="3">cv. Menghai</strain>
        <tissue evidence="2">Leaf</tissue>
    </source>
</reference>
<dbReference type="PANTHER" id="PTHR22938">
    <property type="entry name" value="ZINC FINGER PROTEIN 598"/>
    <property type="match status" value="1"/>
</dbReference>
<dbReference type="AlphaFoldDB" id="A0A6G1D3Z5"/>
<accession>A0A6G1D3Z5</accession>
<gene>
    <name evidence="2" type="ORF">E2562_011439</name>
</gene>
<dbReference type="GO" id="GO:0061630">
    <property type="term" value="F:ubiquitin protein ligase activity"/>
    <property type="evidence" value="ECO:0007669"/>
    <property type="project" value="InterPro"/>
</dbReference>
<dbReference type="EMBL" id="SPHZ02000007">
    <property type="protein sequence ID" value="KAF0906443.1"/>
    <property type="molecule type" value="Genomic_DNA"/>
</dbReference>
<feature type="region of interest" description="Disordered" evidence="1">
    <location>
        <begin position="147"/>
        <end position="212"/>
    </location>
</feature>
<evidence type="ECO:0000313" key="3">
    <source>
        <dbReference type="Proteomes" id="UP000479710"/>
    </source>
</evidence>
<evidence type="ECO:0000313" key="2">
    <source>
        <dbReference type="EMBL" id="KAF0906443.1"/>
    </source>
</evidence>
<keyword evidence="3" id="KW-1185">Reference proteome</keyword>
<sequence>MGDRTRVIADFSALWGSGGKGKAGEYWQHEAIQMWFDDADQYRIISAMCRLSCSVRDSNSNKEEHTVKVAKAKRKNKPPRAAASSCSSPPPQSSPTEREDLGVGLAPIFSHRCRAAASSCRRLLALPPPRAPRLPLNRHLRSAKIPALAPPQSPLTAATSSPPPRPPPTEHEDPDASTILGSPSCPSPTDPSSLALRGAKRTLDPSSLVHRR</sequence>
<name>A0A6G1D3Z5_9ORYZ</name>
<dbReference type="InterPro" id="IPR044288">
    <property type="entry name" value="ZNF598/HEL2"/>
</dbReference>
<dbReference type="GO" id="GO:0043022">
    <property type="term" value="F:ribosome binding"/>
    <property type="evidence" value="ECO:0007669"/>
    <property type="project" value="TreeGrafter"/>
</dbReference>